<dbReference type="InterPro" id="IPR001296">
    <property type="entry name" value="Glyco_trans_1"/>
</dbReference>
<dbReference type="AlphaFoldDB" id="A0A1I2W004"/>
<dbReference type="SUPFAM" id="SSF53756">
    <property type="entry name" value="UDP-Glycosyltransferase/glycogen phosphorylase"/>
    <property type="match status" value="1"/>
</dbReference>
<feature type="domain" description="Glycosyltransferase subfamily 4-like N-terminal" evidence="2">
    <location>
        <begin position="40"/>
        <end position="192"/>
    </location>
</feature>
<dbReference type="InterPro" id="IPR050194">
    <property type="entry name" value="Glycosyltransferase_grp1"/>
</dbReference>
<accession>A0A1I2W004</accession>
<dbReference type="OrthoDB" id="9801609at2"/>
<feature type="domain" description="Glycosyl transferase family 1" evidence="1">
    <location>
        <begin position="193"/>
        <end position="336"/>
    </location>
</feature>
<dbReference type="Pfam" id="PF00534">
    <property type="entry name" value="Glycos_transf_1"/>
    <property type="match status" value="1"/>
</dbReference>
<dbReference type="RefSeq" id="WP_093674679.1">
    <property type="nucleotide sequence ID" value="NZ_FOOY01000033.1"/>
</dbReference>
<dbReference type="Pfam" id="PF13439">
    <property type="entry name" value="Glyco_transf_4"/>
    <property type="match status" value="1"/>
</dbReference>
<evidence type="ECO:0000313" key="4">
    <source>
        <dbReference type="Proteomes" id="UP000198752"/>
    </source>
</evidence>
<gene>
    <name evidence="3" type="ORF">SAMN02982927_03330</name>
</gene>
<evidence type="ECO:0000313" key="3">
    <source>
        <dbReference type="EMBL" id="SFG94592.1"/>
    </source>
</evidence>
<proteinExistence type="predicted"/>
<protein>
    <submittedName>
        <fullName evidence="3">Glycosyltransferase involved in cell wall bisynthesis</fullName>
    </submittedName>
</protein>
<dbReference type="Proteomes" id="UP000198752">
    <property type="component" value="Unassembled WGS sequence"/>
</dbReference>
<sequence>MKVAIVHEWFVSYAGSEKVVQQLLEIFPEADLFALVDFLPEDKRGFIQNKKVTTSFIQKLPFAKTKYRSYLPLMPLAIEQLDVSKYDVVISSSHAVAKGVITGPNQLHISYVHSPIRYAWDLQHQYLRESGLNKGIKGLIARYFLHKIRIWDYRTANGVDFFIANSQFISKRIWKVYRRKSDVIYPPVNIERFELKTKKGNYYLTASRMVPYKRIDLIVKAFSKLPYKKLYVIGNGPEFNKIQKSSGSNVILLGYQSDEVLTKYMQNAKAFVYAAVEDFGITPVEAQACGTPIIAYGEGGLRETIREMGNENPTGVFYKEQTEESLIEAINIFEDNCSLFNPINCRNNAILFSEKKFRERFRNFIENRLQQK</sequence>
<evidence type="ECO:0000259" key="1">
    <source>
        <dbReference type="Pfam" id="PF00534"/>
    </source>
</evidence>
<dbReference type="PANTHER" id="PTHR45947">
    <property type="entry name" value="SULFOQUINOVOSYL TRANSFERASE SQD2"/>
    <property type="match status" value="1"/>
</dbReference>
<dbReference type="GO" id="GO:0016757">
    <property type="term" value="F:glycosyltransferase activity"/>
    <property type="evidence" value="ECO:0007669"/>
    <property type="project" value="InterPro"/>
</dbReference>
<dbReference type="EMBL" id="FOOY01000033">
    <property type="protein sequence ID" value="SFG94592.1"/>
    <property type="molecule type" value="Genomic_DNA"/>
</dbReference>
<dbReference type="PANTHER" id="PTHR45947:SF3">
    <property type="entry name" value="SULFOQUINOVOSYL TRANSFERASE SQD2"/>
    <property type="match status" value="1"/>
</dbReference>
<name>A0A1I2W004_9BACL</name>
<dbReference type="CDD" id="cd03804">
    <property type="entry name" value="GT4_WbaZ-like"/>
    <property type="match status" value="1"/>
</dbReference>
<organism evidence="3 4">
    <name type="scientific">Sporolactobacillus nakayamae</name>
    <dbReference type="NCBI Taxonomy" id="269670"/>
    <lineage>
        <taxon>Bacteria</taxon>
        <taxon>Bacillati</taxon>
        <taxon>Bacillota</taxon>
        <taxon>Bacilli</taxon>
        <taxon>Bacillales</taxon>
        <taxon>Sporolactobacillaceae</taxon>
        <taxon>Sporolactobacillus</taxon>
    </lineage>
</organism>
<dbReference type="InterPro" id="IPR028098">
    <property type="entry name" value="Glyco_trans_4-like_N"/>
</dbReference>
<reference evidence="4" key="1">
    <citation type="submission" date="2016-10" db="EMBL/GenBank/DDBJ databases">
        <authorList>
            <person name="Varghese N."/>
            <person name="Submissions S."/>
        </authorList>
    </citation>
    <scope>NUCLEOTIDE SEQUENCE [LARGE SCALE GENOMIC DNA]</scope>
    <source>
        <strain evidence="4">ATCC 700379</strain>
    </source>
</reference>
<keyword evidence="3" id="KW-0808">Transferase</keyword>
<keyword evidence="4" id="KW-1185">Reference proteome</keyword>
<dbReference type="Gene3D" id="3.40.50.2000">
    <property type="entry name" value="Glycogen Phosphorylase B"/>
    <property type="match status" value="2"/>
</dbReference>
<evidence type="ECO:0000259" key="2">
    <source>
        <dbReference type="Pfam" id="PF13439"/>
    </source>
</evidence>
<dbReference type="STRING" id="269670.SAMN02982927_03330"/>